<evidence type="ECO:0000313" key="3">
    <source>
        <dbReference type="Proteomes" id="UP000809910"/>
    </source>
</evidence>
<dbReference type="PANTHER" id="PTHR46637">
    <property type="entry name" value="TIS1421-TRANSPOSASE PROTEIN A"/>
    <property type="match status" value="1"/>
</dbReference>
<evidence type="ECO:0000259" key="1">
    <source>
        <dbReference type="Pfam" id="PF13340"/>
    </source>
</evidence>
<protein>
    <submittedName>
        <fullName evidence="2">Transposase</fullName>
    </submittedName>
</protein>
<reference evidence="2 3" key="1">
    <citation type="submission" date="2020-12" db="EMBL/GenBank/DDBJ databases">
        <title>WGS of Legionella: environmental sample.</title>
        <authorList>
            <person name="Cristino S."/>
            <person name="Girolamini L."/>
            <person name="Salaris S."/>
            <person name="Pascale M.R."/>
            <person name="Mazzotta M."/>
            <person name="Orsini M."/>
            <person name="Grottola A."/>
        </authorList>
    </citation>
    <scope>NUCLEOTIDE SEQUENCE [LARGE SCALE GENOMIC DNA]</scope>
    <source>
        <strain evidence="2 3">30cs62</strain>
    </source>
</reference>
<dbReference type="Proteomes" id="UP000809910">
    <property type="component" value="Unassembled WGS sequence"/>
</dbReference>
<dbReference type="Pfam" id="PF13340">
    <property type="entry name" value="DUF4096"/>
    <property type="match status" value="1"/>
</dbReference>
<proteinExistence type="predicted"/>
<name>A0ABS1WEL2_9GAMM</name>
<keyword evidence="3" id="KW-1185">Reference proteome</keyword>
<organism evidence="2 3">
    <name type="scientific">Legionella bononiensis</name>
    <dbReference type="NCBI Taxonomy" id="2793102"/>
    <lineage>
        <taxon>Bacteria</taxon>
        <taxon>Pseudomonadati</taxon>
        <taxon>Pseudomonadota</taxon>
        <taxon>Gammaproteobacteria</taxon>
        <taxon>Legionellales</taxon>
        <taxon>Legionellaceae</taxon>
        <taxon>Legionella</taxon>
    </lineage>
</organism>
<comment type="caution">
    <text evidence="2">The sequence shown here is derived from an EMBL/GenBank/DDBJ whole genome shotgun (WGS) entry which is preliminary data.</text>
</comment>
<dbReference type="InterPro" id="IPR025161">
    <property type="entry name" value="IS402-like_dom"/>
</dbReference>
<dbReference type="PANTHER" id="PTHR46637:SF1">
    <property type="entry name" value="BLL5188 PROTEIN"/>
    <property type="match status" value="1"/>
</dbReference>
<feature type="domain" description="Insertion element IS402-like" evidence="1">
    <location>
        <begin position="12"/>
        <end position="66"/>
    </location>
</feature>
<dbReference type="RefSeq" id="WP_080447406.1">
    <property type="nucleotide sequence ID" value="NZ_JADOBG010000002.1"/>
</dbReference>
<gene>
    <name evidence="2" type="ORF">I5282_14615</name>
</gene>
<dbReference type="EMBL" id="JADWVN010000027">
    <property type="protein sequence ID" value="MBL7527795.1"/>
    <property type="molecule type" value="Genomic_DNA"/>
</dbReference>
<accession>A0ABS1WEL2</accession>
<dbReference type="InterPro" id="IPR052909">
    <property type="entry name" value="Transposase_6_like"/>
</dbReference>
<sequence length="83" mass="9950">MIFPIIISSHAPKCRHGENDRLFIEAVCWIIRTGAPWRDLPPDYGKWQSVYGRYNRWVKNGHFNGILEILKKRWRSRMAHDGW</sequence>
<evidence type="ECO:0000313" key="2">
    <source>
        <dbReference type="EMBL" id="MBL7527795.1"/>
    </source>
</evidence>